<dbReference type="Gene3D" id="3.20.20.70">
    <property type="entry name" value="Aldolase class I"/>
    <property type="match status" value="1"/>
</dbReference>
<keyword evidence="4" id="KW-0288">FMN</keyword>
<dbReference type="PANTHER" id="PTHR32332:SF18">
    <property type="entry name" value="2-NITROPROPANE DIOXYGENASE"/>
    <property type="match status" value="1"/>
</dbReference>
<sequence>MQNRILFHNGKSLEVPVIQGGMGVGISLSSLAGAVMKEGGMGVISAAHPGYQKPDFWENSMICNIQAMHEEIAKAKEWAQGKGLCGVNIMVASKDYEFYVKAAVNAQADAIISGAGLPMHLPAIVKDADILLAPIVSSGRAAKLILKTWDRHHHRLPDFIVIEGSLAGGHLGFKKEDLITNKAEPLEKILADVKALLPEFEERYQRQVPIFVAGGIYDAQDIRHFCDLGAAGVQMGTRFIATQECDASPAFKEAIVQAQKEDIELVKSPAGLPGRAVMTDFMRQVKEKRIAPSHCIGCMLPCKPATTPYCISEALIHAVHGEVEQGLVFAGANAWRITEIVTVKQLMDELKAAFI</sequence>
<evidence type="ECO:0000256" key="2">
    <source>
        <dbReference type="ARBA" id="ARBA00013457"/>
    </source>
</evidence>
<evidence type="ECO:0000313" key="7">
    <source>
        <dbReference type="Proteomes" id="UP000295773"/>
    </source>
</evidence>
<dbReference type="PANTHER" id="PTHR32332">
    <property type="entry name" value="2-NITROPROPANE DIOXYGENASE"/>
    <property type="match status" value="1"/>
</dbReference>
<dbReference type="Pfam" id="PF03060">
    <property type="entry name" value="NMO"/>
    <property type="match status" value="1"/>
</dbReference>
<dbReference type="AlphaFoldDB" id="A0A4R3TLE3"/>
<reference evidence="6 7" key="1">
    <citation type="submission" date="2019-03" db="EMBL/GenBank/DDBJ databases">
        <title>Genomic Encyclopedia of Type Strains, Phase IV (KMG-IV): sequencing the most valuable type-strain genomes for metagenomic binning, comparative biology and taxonomic classification.</title>
        <authorList>
            <person name="Goeker M."/>
        </authorList>
    </citation>
    <scope>NUCLEOTIDE SEQUENCE [LARGE SCALE GENOMIC DNA]</scope>
    <source>
        <strain evidence="6 7">DSM 29481</strain>
    </source>
</reference>
<evidence type="ECO:0000256" key="5">
    <source>
        <dbReference type="ARBA" id="ARBA00023002"/>
    </source>
</evidence>
<organism evidence="6 7">
    <name type="scientific">Longicatena caecimuris</name>
    <dbReference type="NCBI Taxonomy" id="1796635"/>
    <lineage>
        <taxon>Bacteria</taxon>
        <taxon>Bacillati</taxon>
        <taxon>Bacillota</taxon>
        <taxon>Erysipelotrichia</taxon>
        <taxon>Erysipelotrichales</taxon>
        <taxon>Erysipelotrichaceae</taxon>
        <taxon>Longicatena</taxon>
    </lineage>
</organism>
<name>A0A4R3TLE3_9FIRM</name>
<dbReference type="RefSeq" id="WP_132223676.1">
    <property type="nucleotide sequence ID" value="NZ_JANKBG010000002.1"/>
</dbReference>
<dbReference type="InterPro" id="IPR004136">
    <property type="entry name" value="NMO"/>
</dbReference>
<keyword evidence="6" id="KW-0223">Dioxygenase</keyword>
<dbReference type="SUPFAM" id="SSF51412">
    <property type="entry name" value="Inosine monophosphate dehydrogenase (IMPDH)"/>
    <property type="match status" value="1"/>
</dbReference>
<evidence type="ECO:0000313" key="6">
    <source>
        <dbReference type="EMBL" id="TCU63119.1"/>
    </source>
</evidence>
<dbReference type="CDD" id="cd04730">
    <property type="entry name" value="NPD_like"/>
    <property type="match status" value="1"/>
</dbReference>
<proteinExistence type="predicted"/>
<dbReference type="Proteomes" id="UP000295773">
    <property type="component" value="Unassembled WGS sequence"/>
</dbReference>
<evidence type="ECO:0000256" key="1">
    <source>
        <dbReference type="ARBA" id="ARBA00003535"/>
    </source>
</evidence>
<keyword evidence="3" id="KW-0285">Flavoprotein</keyword>
<keyword evidence="7" id="KW-1185">Reference proteome</keyword>
<dbReference type="GO" id="GO:0018580">
    <property type="term" value="F:nitronate monooxygenase activity"/>
    <property type="evidence" value="ECO:0007669"/>
    <property type="project" value="InterPro"/>
</dbReference>
<dbReference type="GO" id="GO:0051213">
    <property type="term" value="F:dioxygenase activity"/>
    <property type="evidence" value="ECO:0007669"/>
    <property type="project" value="UniProtKB-KW"/>
</dbReference>
<evidence type="ECO:0000256" key="3">
    <source>
        <dbReference type="ARBA" id="ARBA00022630"/>
    </source>
</evidence>
<comment type="function">
    <text evidence="1">Nitronate monooxygenase that uses molecular oxygen to catalyze the oxidative denitrification of alkyl nitronates. Acts on propionate 3-nitronate (P3N), the presumed physiological substrate. Probably functions in the detoxification of P3N, a metabolic poison produced by plants and fungi as a defense mechanism.</text>
</comment>
<protein>
    <recommendedName>
        <fullName evidence="2">Probable nitronate monooxygenase</fullName>
    </recommendedName>
</protein>
<dbReference type="InterPro" id="IPR013785">
    <property type="entry name" value="Aldolase_TIM"/>
</dbReference>
<dbReference type="EMBL" id="SMBP01000002">
    <property type="protein sequence ID" value="TCU63119.1"/>
    <property type="molecule type" value="Genomic_DNA"/>
</dbReference>
<evidence type="ECO:0000256" key="4">
    <source>
        <dbReference type="ARBA" id="ARBA00022643"/>
    </source>
</evidence>
<accession>A0A4R3TLE3</accession>
<keyword evidence="5" id="KW-0560">Oxidoreductase</keyword>
<gene>
    <name evidence="6" type="ORF">EDD61_102122</name>
</gene>
<comment type="caution">
    <text evidence="6">The sequence shown here is derived from an EMBL/GenBank/DDBJ whole genome shotgun (WGS) entry which is preliminary data.</text>
</comment>